<evidence type="ECO:0000256" key="5">
    <source>
        <dbReference type="ARBA" id="ARBA00023136"/>
    </source>
</evidence>
<organism evidence="7 8">
    <name type="scientific">Amycolatopsis minnesotensis</name>
    <dbReference type="NCBI Taxonomy" id="337894"/>
    <lineage>
        <taxon>Bacteria</taxon>
        <taxon>Bacillati</taxon>
        <taxon>Actinomycetota</taxon>
        <taxon>Actinomycetes</taxon>
        <taxon>Pseudonocardiales</taxon>
        <taxon>Pseudonocardiaceae</taxon>
        <taxon>Amycolatopsis</taxon>
    </lineage>
</organism>
<evidence type="ECO:0000256" key="2">
    <source>
        <dbReference type="ARBA" id="ARBA00022475"/>
    </source>
</evidence>
<protein>
    <submittedName>
        <fullName evidence="7">ABC transporter permease</fullName>
    </submittedName>
</protein>
<evidence type="ECO:0000313" key="8">
    <source>
        <dbReference type="Proteomes" id="UP001501116"/>
    </source>
</evidence>
<feature type="transmembrane region" description="Helical" evidence="6">
    <location>
        <begin position="279"/>
        <end position="312"/>
    </location>
</feature>
<feature type="transmembrane region" description="Helical" evidence="6">
    <location>
        <begin position="118"/>
        <end position="140"/>
    </location>
</feature>
<feature type="transmembrane region" description="Helical" evidence="6">
    <location>
        <begin position="70"/>
        <end position="97"/>
    </location>
</feature>
<dbReference type="PANTHER" id="PTHR32196:SF63">
    <property type="entry name" value="INNER MEMBRANE ABC TRANSPORTER PERMEASE PROTEIN YJFF"/>
    <property type="match status" value="1"/>
</dbReference>
<gene>
    <name evidence="7" type="ORF">GCM10009754_71670</name>
</gene>
<name>A0ABN2SDJ7_9PSEU</name>
<keyword evidence="2" id="KW-1003">Cell membrane</keyword>
<evidence type="ECO:0000256" key="1">
    <source>
        <dbReference type="ARBA" id="ARBA00004651"/>
    </source>
</evidence>
<evidence type="ECO:0000256" key="4">
    <source>
        <dbReference type="ARBA" id="ARBA00022989"/>
    </source>
</evidence>
<feature type="transmembrane region" description="Helical" evidence="6">
    <location>
        <begin position="247"/>
        <end position="267"/>
    </location>
</feature>
<dbReference type="Pfam" id="PF02653">
    <property type="entry name" value="BPD_transp_2"/>
    <property type="match status" value="1"/>
</dbReference>
<proteinExistence type="predicted"/>
<keyword evidence="4 6" id="KW-1133">Transmembrane helix</keyword>
<keyword evidence="5 6" id="KW-0472">Membrane</keyword>
<dbReference type="EMBL" id="BAAANN010000039">
    <property type="protein sequence ID" value="GAA1984085.1"/>
    <property type="molecule type" value="Genomic_DNA"/>
</dbReference>
<dbReference type="InterPro" id="IPR001851">
    <property type="entry name" value="ABC_transp_permease"/>
</dbReference>
<feature type="transmembrane region" description="Helical" evidence="6">
    <location>
        <begin position="152"/>
        <end position="170"/>
    </location>
</feature>
<dbReference type="PANTHER" id="PTHR32196">
    <property type="entry name" value="ABC TRANSPORTER PERMEASE PROTEIN YPHD-RELATED-RELATED"/>
    <property type="match status" value="1"/>
</dbReference>
<keyword evidence="8" id="KW-1185">Reference proteome</keyword>
<dbReference type="RefSeq" id="WP_344429284.1">
    <property type="nucleotide sequence ID" value="NZ_BAAANN010000039.1"/>
</dbReference>
<sequence>MATKPSGSVQSEVDGTGGFEKRPLGARLVSANTFWIALVLIALIIVFTALRPAEFATVFTFQTLLIETSVLLVLSVGMTFVIITSGIDLSVGSVLIFAGMVAGKTMEALSPNGQATGAGWGVITVGLIAAVVAGTVWGLLNGFLIAVAKIPPLIVTLGTMGAALGAAYLLNNGSDVRSVPTALNKSLGYGTSLGGVPNLVLVAVVITLIGAWLLHTTKFGRYTYAVGSNAEAARRSGIGVTAHLLKVYLLTGFLAGVAGFMSLAYYASTTISAHTTDNLNAIAATVMGGTSLFGGVGSVLGTVIGVFIPAVLKKGFNITQVQDFWQMIAVGAVLIAAVWFDQRRRRQRNSR</sequence>
<feature type="transmembrane region" description="Helical" evidence="6">
    <location>
        <begin position="191"/>
        <end position="214"/>
    </location>
</feature>
<dbReference type="Proteomes" id="UP001501116">
    <property type="component" value="Unassembled WGS sequence"/>
</dbReference>
<feature type="transmembrane region" description="Helical" evidence="6">
    <location>
        <begin position="28"/>
        <end position="50"/>
    </location>
</feature>
<accession>A0ABN2SDJ7</accession>
<comment type="caution">
    <text evidence="7">The sequence shown here is derived from an EMBL/GenBank/DDBJ whole genome shotgun (WGS) entry which is preliminary data.</text>
</comment>
<evidence type="ECO:0000256" key="3">
    <source>
        <dbReference type="ARBA" id="ARBA00022692"/>
    </source>
</evidence>
<dbReference type="CDD" id="cd06579">
    <property type="entry name" value="TM_PBP1_transp_AraH_like"/>
    <property type="match status" value="1"/>
</dbReference>
<reference evidence="7 8" key="1">
    <citation type="journal article" date="2019" name="Int. J. Syst. Evol. Microbiol.">
        <title>The Global Catalogue of Microorganisms (GCM) 10K type strain sequencing project: providing services to taxonomists for standard genome sequencing and annotation.</title>
        <authorList>
            <consortium name="The Broad Institute Genomics Platform"/>
            <consortium name="The Broad Institute Genome Sequencing Center for Infectious Disease"/>
            <person name="Wu L."/>
            <person name="Ma J."/>
        </authorList>
    </citation>
    <scope>NUCLEOTIDE SEQUENCE [LARGE SCALE GENOMIC DNA]</scope>
    <source>
        <strain evidence="7 8">JCM 14545</strain>
    </source>
</reference>
<feature type="transmembrane region" description="Helical" evidence="6">
    <location>
        <begin position="324"/>
        <end position="341"/>
    </location>
</feature>
<comment type="subcellular location">
    <subcellularLocation>
        <location evidence="1">Cell membrane</location>
        <topology evidence="1">Multi-pass membrane protein</topology>
    </subcellularLocation>
</comment>
<evidence type="ECO:0000313" key="7">
    <source>
        <dbReference type="EMBL" id="GAA1984085.1"/>
    </source>
</evidence>
<evidence type="ECO:0000256" key="6">
    <source>
        <dbReference type="SAM" id="Phobius"/>
    </source>
</evidence>
<keyword evidence="3 6" id="KW-0812">Transmembrane</keyword>